<organism evidence="3 4">
    <name type="scientific">Pseudarthrobacter siccitolerans</name>
    <dbReference type="NCBI Taxonomy" id="861266"/>
    <lineage>
        <taxon>Bacteria</taxon>
        <taxon>Bacillati</taxon>
        <taxon>Actinomycetota</taxon>
        <taxon>Actinomycetes</taxon>
        <taxon>Micrococcales</taxon>
        <taxon>Micrococcaceae</taxon>
        <taxon>Pseudarthrobacter</taxon>
    </lineage>
</organism>
<evidence type="ECO:0000313" key="3">
    <source>
        <dbReference type="EMBL" id="MDQ0672948.1"/>
    </source>
</evidence>
<dbReference type="InterPro" id="IPR035412">
    <property type="entry name" value="Terminase_L_N"/>
</dbReference>
<dbReference type="PANTHER" id="PTHR39184:SF1">
    <property type="entry name" value="PBSX PHAGE TERMINASE LARGE SUBUNIT"/>
    <property type="match status" value="1"/>
</dbReference>
<dbReference type="PANTHER" id="PTHR39184">
    <property type="match status" value="1"/>
</dbReference>
<dbReference type="Gene3D" id="3.30.420.280">
    <property type="match status" value="1"/>
</dbReference>
<evidence type="ECO:0000313" key="4">
    <source>
        <dbReference type="Proteomes" id="UP001236806"/>
    </source>
</evidence>
<keyword evidence="4" id="KW-1185">Reference proteome</keyword>
<dbReference type="InterPro" id="IPR035413">
    <property type="entry name" value="Terminase_L_C"/>
</dbReference>
<protein>
    <submittedName>
        <fullName evidence="3">Phage terminase large subunit</fullName>
    </submittedName>
</protein>
<gene>
    <name evidence="3" type="ORF">QFZ36_000509</name>
</gene>
<comment type="caution">
    <text evidence="3">The sequence shown here is derived from an EMBL/GenBank/DDBJ whole genome shotgun (WGS) entry which is preliminary data.</text>
</comment>
<dbReference type="RefSeq" id="WP_306633665.1">
    <property type="nucleotide sequence ID" value="NZ_JAUSXB010000001.1"/>
</dbReference>
<accession>A0ABU0PG57</accession>
<dbReference type="Pfam" id="PF17288">
    <property type="entry name" value="Terminase_3C"/>
    <property type="match status" value="1"/>
</dbReference>
<dbReference type="InterPro" id="IPR027417">
    <property type="entry name" value="P-loop_NTPase"/>
</dbReference>
<evidence type="ECO:0000259" key="1">
    <source>
        <dbReference type="Pfam" id="PF04466"/>
    </source>
</evidence>
<dbReference type="Gene3D" id="3.40.50.300">
    <property type="entry name" value="P-loop containing nucleotide triphosphate hydrolases"/>
    <property type="match status" value="1"/>
</dbReference>
<dbReference type="Proteomes" id="UP001236806">
    <property type="component" value="Unassembled WGS sequence"/>
</dbReference>
<dbReference type="InterPro" id="IPR052380">
    <property type="entry name" value="Viral_DNA_packaging_terminase"/>
</dbReference>
<feature type="domain" description="Phage terminase large subunit C-terminal" evidence="2">
    <location>
        <begin position="232"/>
        <end position="370"/>
    </location>
</feature>
<reference evidence="3 4" key="1">
    <citation type="submission" date="2023-07" db="EMBL/GenBank/DDBJ databases">
        <title>Comparative genomics of wheat-associated soil bacteria to identify genetic determinants of phenazine resistance.</title>
        <authorList>
            <person name="Mouncey N."/>
        </authorList>
    </citation>
    <scope>NUCLEOTIDE SEQUENCE [LARGE SCALE GENOMIC DNA]</scope>
    <source>
        <strain evidence="3 4">W1I3</strain>
    </source>
</reference>
<feature type="domain" description="Phage terminase large subunit N-terminal" evidence="1">
    <location>
        <begin position="17"/>
        <end position="201"/>
    </location>
</feature>
<name>A0ABU0PG57_9MICC</name>
<sequence length="382" mass="43705">MLYRATTATHKIARCRKRIRAVQGGTSASKTISILLVLIDLAQSDETPKLTSIVSESMPHLKKGAMRDFLNIMKAHNYYQEDRWNRTDSIYTFETGSQIEFFGADSPDKVRGPRRDRLYVNEANNVPYMAYDQLEVRTRETIWLDWNPTNEFWWYTEVAPQQDHDFLIVTYKDNEALEPAIVASIEARRGNAQWWKVYGLGQLGELEGLVYRGWQHLDEVPEEAQLVREGLDFGYTNDPTAIVSIYRWNNAFVLDEVEYRTGLMNPAIAKILLDLPEQVLTVADSSEPKSIDEIAAHGVNITGAVKGPGSVNFGIQVVQDQTIYVTKRSTNVIKEQRNYMWKTDRDGKPLNTPEDSYNHAMDAIRYAISDIKASKEPRLTFL</sequence>
<dbReference type="Pfam" id="PF04466">
    <property type="entry name" value="Terminase_3"/>
    <property type="match status" value="1"/>
</dbReference>
<dbReference type="EMBL" id="JAUSXB010000001">
    <property type="protein sequence ID" value="MDQ0672948.1"/>
    <property type="molecule type" value="Genomic_DNA"/>
</dbReference>
<proteinExistence type="predicted"/>
<evidence type="ECO:0000259" key="2">
    <source>
        <dbReference type="Pfam" id="PF17288"/>
    </source>
</evidence>